<comment type="pathway">
    <text evidence="4 18">Cell wall biogenesis; peptidoglycan biosynthesis.</text>
</comment>
<keyword evidence="15 18" id="KW-0961">Cell wall biogenesis/degradation</keyword>
<name>A0A223NUE6_9SPHI</name>
<dbReference type="InterPro" id="IPR013815">
    <property type="entry name" value="ATP_grasp_subdomain_1"/>
</dbReference>
<evidence type="ECO:0000256" key="9">
    <source>
        <dbReference type="ARBA" id="ARBA00022741"/>
    </source>
</evidence>
<evidence type="ECO:0000256" key="15">
    <source>
        <dbReference type="ARBA" id="ARBA00023316"/>
    </source>
</evidence>
<dbReference type="InterPro" id="IPR011761">
    <property type="entry name" value="ATP-grasp"/>
</dbReference>
<dbReference type="GO" id="GO:0008360">
    <property type="term" value="P:regulation of cell shape"/>
    <property type="evidence" value="ECO:0007669"/>
    <property type="project" value="UniProtKB-KW"/>
</dbReference>
<evidence type="ECO:0000256" key="8">
    <source>
        <dbReference type="ARBA" id="ARBA00022723"/>
    </source>
</evidence>
<reference evidence="23 24" key="1">
    <citation type="submission" date="2017-08" db="EMBL/GenBank/DDBJ databases">
        <title>Complete genome sequence of Mucilaginibacter sp. strain BJC16-A31.</title>
        <authorList>
            <consortium name="Henan University of Science and Technology"/>
            <person name="You X."/>
        </authorList>
    </citation>
    <scope>NUCLEOTIDE SEQUENCE [LARGE SCALE GENOMIC DNA]</scope>
    <source>
        <strain evidence="23 24">BJC16-A31</strain>
    </source>
</reference>
<evidence type="ECO:0000256" key="18">
    <source>
        <dbReference type="HAMAP-Rule" id="MF_00047"/>
    </source>
</evidence>
<accession>A0A223NUE6</accession>
<keyword evidence="11 20" id="KW-0460">Magnesium</keyword>
<feature type="active site" evidence="19">
    <location>
        <position position="194"/>
    </location>
</feature>
<dbReference type="OrthoDB" id="9813261at2"/>
<evidence type="ECO:0000256" key="6">
    <source>
        <dbReference type="ARBA" id="ARBA00022490"/>
    </source>
</evidence>
<dbReference type="PANTHER" id="PTHR23132">
    <property type="entry name" value="D-ALANINE--D-ALANINE LIGASE"/>
    <property type="match status" value="1"/>
</dbReference>
<dbReference type="GO" id="GO:0005524">
    <property type="term" value="F:ATP binding"/>
    <property type="evidence" value="ECO:0007669"/>
    <property type="project" value="UniProtKB-UniRule"/>
</dbReference>
<dbReference type="NCBIfam" id="TIGR01205">
    <property type="entry name" value="D_ala_D_alaTIGR"/>
    <property type="match status" value="1"/>
</dbReference>
<dbReference type="Pfam" id="PF01820">
    <property type="entry name" value="Dala_Dala_lig_N"/>
    <property type="match status" value="1"/>
</dbReference>
<dbReference type="SUPFAM" id="SSF52440">
    <property type="entry name" value="PreATP-grasp domain"/>
    <property type="match status" value="1"/>
</dbReference>
<evidence type="ECO:0000256" key="20">
    <source>
        <dbReference type="PIRSR" id="PIRSR039102-3"/>
    </source>
</evidence>
<evidence type="ECO:0000256" key="2">
    <source>
        <dbReference type="ARBA" id="ARBA00003921"/>
    </source>
</evidence>
<keyword evidence="7 18" id="KW-0436">Ligase</keyword>
<dbReference type="Gene3D" id="3.30.1490.20">
    <property type="entry name" value="ATP-grasp fold, A domain"/>
    <property type="match status" value="1"/>
</dbReference>
<evidence type="ECO:0000256" key="16">
    <source>
        <dbReference type="ARBA" id="ARBA00047614"/>
    </source>
</evidence>
<dbReference type="KEGG" id="muc:MuYL_1617"/>
<keyword evidence="12 18" id="KW-0133">Cell shape</keyword>
<evidence type="ECO:0000256" key="14">
    <source>
        <dbReference type="ARBA" id="ARBA00023211"/>
    </source>
</evidence>
<dbReference type="GO" id="GO:0008716">
    <property type="term" value="F:D-alanine-D-alanine ligase activity"/>
    <property type="evidence" value="ECO:0007669"/>
    <property type="project" value="UniProtKB-UniRule"/>
</dbReference>
<dbReference type="SUPFAM" id="SSF56059">
    <property type="entry name" value="Glutathione synthetase ATP-binding domain-like"/>
    <property type="match status" value="1"/>
</dbReference>
<dbReference type="Pfam" id="PF07478">
    <property type="entry name" value="Dala_Dala_lig_C"/>
    <property type="match status" value="1"/>
</dbReference>
<dbReference type="PANTHER" id="PTHR23132:SF25">
    <property type="entry name" value="D-ALANINE--D-ALANINE LIGASE A"/>
    <property type="match status" value="1"/>
</dbReference>
<dbReference type="PROSITE" id="PS00844">
    <property type="entry name" value="DALA_DALA_LIGASE_2"/>
    <property type="match status" value="1"/>
</dbReference>
<comment type="cofactor">
    <cofactor evidence="20">
        <name>Mg(2+)</name>
        <dbReference type="ChEBI" id="CHEBI:18420"/>
    </cofactor>
    <cofactor evidence="20">
        <name>Mn(2+)</name>
        <dbReference type="ChEBI" id="CHEBI:29035"/>
    </cofactor>
    <text evidence="20">Binds 2 magnesium or manganese ions per subunit.</text>
</comment>
<organism evidence="23 24">
    <name type="scientific">Mucilaginibacter xinganensis</name>
    <dbReference type="NCBI Taxonomy" id="1234841"/>
    <lineage>
        <taxon>Bacteria</taxon>
        <taxon>Pseudomonadati</taxon>
        <taxon>Bacteroidota</taxon>
        <taxon>Sphingobacteriia</taxon>
        <taxon>Sphingobacteriales</taxon>
        <taxon>Sphingobacteriaceae</taxon>
        <taxon>Mucilaginibacter</taxon>
    </lineage>
</organism>
<evidence type="ECO:0000313" key="24">
    <source>
        <dbReference type="Proteomes" id="UP000215002"/>
    </source>
</evidence>
<evidence type="ECO:0000313" key="23">
    <source>
        <dbReference type="EMBL" id="ASU33515.1"/>
    </source>
</evidence>
<dbReference type="InterPro" id="IPR005905">
    <property type="entry name" value="D_ala_D_ala"/>
</dbReference>
<gene>
    <name evidence="18" type="primary">ddl</name>
    <name evidence="23" type="ORF">MuYL_1617</name>
</gene>
<sequence length="390" mass="42973">MKIRIGVIFGGRSVEHEISVISAQQAISAFDKNSYDITPIYITKTGKWYTGDALLNVDNYKNTDSLLAQCTEIYISPTFGDFTINAVQSSIWKSKEIAKIDIAFPIIHGTNCEDGSLQGLLELKGIPYVGCDVLSSAVGMDKIMMKMVLKESGLPVVDYTWFTDRSWHMDKQAIIEKINKIGFPVIVKPSNLGSSVGVSKAADEAQLIEAVELAGRFSSRILVERMVVDLKEINCSVLGDVANQNASVCEEPLGAGDILSYKDKYITKGSSSKGMTSTKRQIPANIPKEQAMLIQDLAKETFRTLSCSGVSRIDFLVDKKDNKVYVNEINTIPGSLSFYLWEATDKNFGQLLKTLIDVALKRQRERDNLVVSYGENIFNMSAGLSKSGKS</sequence>
<feature type="binding site" evidence="20">
    <location>
        <position position="314"/>
    </location>
    <ligand>
        <name>Mg(2+)</name>
        <dbReference type="ChEBI" id="CHEBI:18420"/>
        <label>1</label>
    </ligand>
</feature>
<evidence type="ECO:0000256" key="13">
    <source>
        <dbReference type="ARBA" id="ARBA00022984"/>
    </source>
</evidence>
<dbReference type="PROSITE" id="PS50975">
    <property type="entry name" value="ATP_GRASP"/>
    <property type="match status" value="1"/>
</dbReference>
<dbReference type="GO" id="GO:0005829">
    <property type="term" value="C:cytosol"/>
    <property type="evidence" value="ECO:0007669"/>
    <property type="project" value="TreeGrafter"/>
</dbReference>
<comment type="catalytic activity">
    <reaction evidence="16 18">
        <text>2 D-alanine + ATP = D-alanyl-D-alanine + ADP + phosphate + H(+)</text>
        <dbReference type="Rhea" id="RHEA:11224"/>
        <dbReference type="ChEBI" id="CHEBI:15378"/>
        <dbReference type="ChEBI" id="CHEBI:30616"/>
        <dbReference type="ChEBI" id="CHEBI:43474"/>
        <dbReference type="ChEBI" id="CHEBI:57416"/>
        <dbReference type="ChEBI" id="CHEBI:57822"/>
        <dbReference type="ChEBI" id="CHEBI:456216"/>
        <dbReference type="EC" id="6.3.2.4"/>
    </reaction>
</comment>
<dbReference type="UniPathway" id="UPA00219"/>
<comment type="subcellular location">
    <subcellularLocation>
        <location evidence="3 18">Cytoplasm</location>
    </subcellularLocation>
</comment>
<keyword evidence="24" id="KW-1185">Reference proteome</keyword>
<evidence type="ECO:0000256" key="10">
    <source>
        <dbReference type="ARBA" id="ARBA00022840"/>
    </source>
</evidence>
<dbReference type="RefSeq" id="WP_094569964.1">
    <property type="nucleotide sequence ID" value="NZ_CP022743.1"/>
</dbReference>
<dbReference type="HAMAP" id="MF_00047">
    <property type="entry name" value="Dala_Dala_lig"/>
    <property type="match status" value="1"/>
</dbReference>
<keyword evidence="9 21" id="KW-0547">Nucleotide-binding</keyword>
<feature type="active site" evidence="19">
    <location>
        <position position="337"/>
    </location>
</feature>
<dbReference type="Proteomes" id="UP000215002">
    <property type="component" value="Chromosome"/>
</dbReference>
<keyword evidence="13 18" id="KW-0573">Peptidoglycan synthesis</keyword>
<dbReference type="FunFam" id="3.30.1490.20:FF:000007">
    <property type="entry name" value="D-alanine--D-alanine ligase"/>
    <property type="match status" value="1"/>
</dbReference>
<dbReference type="InterPro" id="IPR011095">
    <property type="entry name" value="Dala_Dala_lig_C"/>
</dbReference>
<evidence type="ECO:0000256" key="11">
    <source>
        <dbReference type="ARBA" id="ARBA00022842"/>
    </source>
</evidence>
<dbReference type="InterPro" id="IPR016185">
    <property type="entry name" value="PreATP-grasp_dom_sf"/>
</dbReference>
<evidence type="ECO:0000256" key="1">
    <source>
        <dbReference type="ARBA" id="ARBA00001936"/>
    </source>
</evidence>
<comment type="function">
    <text evidence="2 18">Cell wall formation.</text>
</comment>
<protein>
    <recommendedName>
        <fullName evidence="18">D-alanine--D-alanine ligase</fullName>
        <ecNumber evidence="18">6.3.2.4</ecNumber>
    </recommendedName>
    <alternativeName>
        <fullName evidence="18">D-Ala-D-Ala ligase</fullName>
    </alternativeName>
    <alternativeName>
        <fullName evidence="18">D-alanylalanine synthetase</fullName>
    </alternativeName>
</protein>
<evidence type="ECO:0000256" key="3">
    <source>
        <dbReference type="ARBA" id="ARBA00004496"/>
    </source>
</evidence>
<feature type="active site" evidence="19">
    <location>
        <position position="15"/>
    </location>
</feature>
<evidence type="ECO:0000256" key="12">
    <source>
        <dbReference type="ARBA" id="ARBA00022960"/>
    </source>
</evidence>
<dbReference type="AlphaFoldDB" id="A0A223NUE6"/>
<dbReference type="PROSITE" id="PS00843">
    <property type="entry name" value="DALA_DALA_LIGASE_1"/>
    <property type="match status" value="1"/>
</dbReference>
<dbReference type="Gene3D" id="3.30.470.20">
    <property type="entry name" value="ATP-grasp fold, B domain"/>
    <property type="match status" value="1"/>
</dbReference>
<keyword evidence="6 18" id="KW-0963">Cytoplasm</keyword>
<evidence type="ECO:0000256" key="5">
    <source>
        <dbReference type="ARBA" id="ARBA00010871"/>
    </source>
</evidence>
<feature type="binding site" evidence="20">
    <location>
        <position position="328"/>
    </location>
    <ligand>
        <name>Mg(2+)</name>
        <dbReference type="ChEBI" id="CHEBI:18420"/>
        <label>1</label>
    </ligand>
</feature>
<dbReference type="GO" id="GO:0071555">
    <property type="term" value="P:cell wall organization"/>
    <property type="evidence" value="ECO:0007669"/>
    <property type="project" value="UniProtKB-KW"/>
</dbReference>
<dbReference type="InterPro" id="IPR011127">
    <property type="entry name" value="Dala_Dala_lig_N"/>
</dbReference>
<dbReference type="EMBL" id="CP022743">
    <property type="protein sequence ID" value="ASU33515.1"/>
    <property type="molecule type" value="Genomic_DNA"/>
</dbReference>
<keyword evidence="8 20" id="KW-0479">Metal-binding</keyword>
<dbReference type="GO" id="GO:0009252">
    <property type="term" value="P:peptidoglycan biosynthetic process"/>
    <property type="evidence" value="ECO:0007669"/>
    <property type="project" value="UniProtKB-UniRule"/>
</dbReference>
<evidence type="ECO:0000256" key="7">
    <source>
        <dbReference type="ARBA" id="ARBA00022598"/>
    </source>
</evidence>
<feature type="binding site" evidence="20">
    <location>
        <position position="328"/>
    </location>
    <ligand>
        <name>Mg(2+)</name>
        <dbReference type="ChEBI" id="CHEBI:18420"/>
        <label>2</label>
    </ligand>
</feature>
<evidence type="ECO:0000256" key="17">
    <source>
        <dbReference type="ARBA" id="ARBA00060592"/>
    </source>
</evidence>
<feature type="domain" description="ATP-grasp" evidence="22">
    <location>
        <begin position="146"/>
        <end position="357"/>
    </location>
</feature>
<evidence type="ECO:0000259" key="22">
    <source>
        <dbReference type="PROSITE" id="PS50975"/>
    </source>
</evidence>
<evidence type="ECO:0000256" key="19">
    <source>
        <dbReference type="PIRSR" id="PIRSR039102-1"/>
    </source>
</evidence>
<proteinExistence type="inferred from homology"/>
<evidence type="ECO:0000256" key="4">
    <source>
        <dbReference type="ARBA" id="ARBA00004752"/>
    </source>
</evidence>
<dbReference type="PIRSF" id="PIRSF039102">
    <property type="entry name" value="Ddl/VanB"/>
    <property type="match status" value="1"/>
</dbReference>
<comment type="similarity">
    <text evidence="5 18">Belongs to the D-alanine--D-alanine ligase family.</text>
</comment>
<keyword evidence="14 20" id="KW-0464">Manganese</keyword>
<feature type="binding site" evidence="20">
    <location>
        <position position="330"/>
    </location>
    <ligand>
        <name>Mg(2+)</name>
        <dbReference type="ChEBI" id="CHEBI:18420"/>
        <label>2</label>
    </ligand>
</feature>
<comment type="pathway">
    <text evidence="17">Glycan biosynthesis.</text>
</comment>
<dbReference type="Gene3D" id="3.40.50.20">
    <property type="match status" value="1"/>
</dbReference>
<dbReference type="NCBIfam" id="NF002528">
    <property type="entry name" value="PRK01966.1-4"/>
    <property type="match status" value="1"/>
</dbReference>
<dbReference type="EC" id="6.3.2.4" evidence="18"/>
<keyword evidence="10 21" id="KW-0067">ATP-binding</keyword>
<evidence type="ECO:0000256" key="21">
    <source>
        <dbReference type="PROSITE-ProRule" id="PRU00409"/>
    </source>
</evidence>
<dbReference type="GO" id="GO:0046872">
    <property type="term" value="F:metal ion binding"/>
    <property type="evidence" value="ECO:0007669"/>
    <property type="project" value="UniProtKB-KW"/>
</dbReference>
<comment type="cofactor">
    <cofactor evidence="1">
        <name>Mn(2+)</name>
        <dbReference type="ChEBI" id="CHEBI:29035"/>
    </cofactor>
</comment>
<dbReference type="InterPro" id="IPR000291">
    <property type="entry name" value="D-Ala_lig_Van_CS"/>
</dbReference>